<proteinExistence type="predicted"/>
<dbReference type="EMBL" id="KN838775">
    <property type="protein sequence ID" value="KIJ94890.1"/>
    <property type="molecule type" value="Genomic_DNA"/>
</dbReference>
<reference evidence="3" key="2">
    <citation type="submission" date="2015-01" db="EMBL/GenBank/DDBJ databases">
        <title>Evolutionary Origins and Diversification of the Mycorrhizal Mutualists.</title>
        <authorList>
            <consortium name="DOE Joint Genome Institute"/>
            <consortium name="Mycorrhizal Genomics Consortium"/>
            <person name="Kohler A."/>
            <person name="Kuo A."/>
            <person name="Nagy L.G."/>
            <person name="Floudas D."/>
            <person name="Copeland A."/>
            <person name="Barry K.W."/>
            <person name="Cichocki N."/>
            <person name="Veneault-Fourrey C."/>
            <person name="LaButti K."/>
            <person name="Lindquist E.A."/>
            <person name="Lipzen A."/>
            <person name="Lundell T."/>
            <person name="Morin E."/>
            <person name="Murat C."/>
            <person name="Riley R."/>
            <person name="Ohm R."/>
            <person name="Sun H."/>
            <person name="Tunlid A."/>
            <person name="Henrissat B."/>
            <person name="Grigoriev I.V."/>
            <person name="Hibbett D.S."/>
            <person name="Martin F."/>
        </authorList>
    </citation>
    <scope>NUCLEOTIDE SEQUENCE [LARGE SCALE GENOMIC DNA]</scope>
    <source>
        <strain evidence="3">LaAM-08-1</strain>
    </source>
</reference>
<feature type="region of interest" description="Disordered" evidence="1">
    <location>
        <begin position="88"/>
        <end position="220"/>
    </location>
</feature>
<protein>
    <submittedName>
        <fullName evidence="2">Uncharacterized protein</fullName>
    </submittedName>
</protein>
<gene>
    <name evidence="2" type="ORF">K443DRAFT_347064</name>
</gene>
<accession>A0A0C9WSV9</accession>
<feature type="compositionally biased region" description="Low complexity" evidence="1">
    <location>
        <begin position="196"/>
        <end position="208"/>
    </location>
</feature>
<feature type="compositionally biased region" description="Basic and acidic residues" evidence="1">
    <location>
        <begin position="168"/>
        <end position="181"/>
    </location>
</feature>
<dbReference type="Proteomes" id="UP000054477">
    <property type="component" value="Unassembled WGS sequence"/>
</dbReference>
<organism evidence="2 3">
    <name type="scientific">Laccaria amethystina LaAM-08-1</name>
    <dbReference type="NCBI Taxonomy" id="1095629"/>
    <lineage>
        <taxon>Eukaryota</taxon>
        <taxon>Fungi</taxon>
        <taxon>Dikarya</taxon>
        <taxon>Basidiomycota</taxon>
        <taxon>Agaricomycotina</taxon>
        <taxon>Agaricomycetes</taxon>
        <taxon>Agaricomycetidae</taxon>
        <taxon>Agaricales</taxon>
        <taxon>Agaricineae</taxon>
        <taxon>Hydnangiaceae</taxon>
        <taxon>Laccaria</taxon>
    </lineage>
</organism>
<keyword evidence="3" id="KW-1185">Reference proteome</keyword>
<name>A0A0C9WSV9_9AGAR</name>
<evidence type="ECO:0000313" key="2">
    <source>
        <dbReference type="EMBL" id="KIJ94890.1"/>
    </source>
</evidence>
<reference evidence="2 3" key="1">
    <citation type="submission" date="2014-04" db="EMBL/GenBank/DDBJ databases">
        <authorList>
            <consortium name="DOE Joint Genome Institute"/>
            <person name="Kuo A."/>
            <person name="Kohler A."/>
            <person name="Nagy L.G."/>
            <person name="Floudas D."/>
            <person name="Copeland A."/>
            <person name="Barry K.W."/>
            <person name="Cichocki N."/>
            <person name="Veneault-Fourrey C."/>
            <person name="LaButti K."/>
            <person name="Lindquist E.A."/>
            <person name="Lipzen A."/>
            <person name="Lundell T."/>
            <person name="Morin E."/>
            <person name="Murat C."/>
            <person name="Sun H."/>
            <person name="Tunlid A."/>
            <person name="Henrissat B."/>
            <person name="Grigoriev I.V."/>
            <person name="Hibbett D.S."/>
            <person name="Martin F."/>
            <person name="Nordberg H.P."/>
            <person name="Cantor M.N."/>
            <person name="Hua S.X."/>
        </authorList>
    </citation>
    <scope>NUCLEOTIDE SEQUENCE [LARGE SCALE GENOMIC DNA]</scope>
    <source>
        <strain evidence="2 3">LaAM-08-1</strain>
    </source>
</reference>
<dbReference type="STRING" id="1095629.A0A0C9WSV9"/>
<evidence type="ECO:0000256" key="1">
    <source>
        <dbReference type="SAM" id="MobiDB-lite"/>
    </source>
</evidence>
<feature type="compositionally biased region" description="Low complexity" evidence="1">
    <location>
        <begin position="96"/>
        <end position="105"/>
    </location>
</feature>
<dbReference type="AlphaFoldDB" id="A0A0C9WSV9"/>
<dbReference type="HOGENOM" id="CLU_1086037_0_0_1"/>
<feature type="compositionally biased region" description="Polar residues" evidence="1">
    <location>
        <begin position="134"/>
        <end position="148"/>
    </location>
</feature>
<dbReference type="OrthoDB" id="3227079at2759"/>
<feature type="compositionally biased region" description="Basic residues" evidence="1">
    <location>
        <begin position="118"/>
        <end position="129"/>
    </location>
</feature>
<evidence type="ECO:0000313" key="3">
    <source>
        <dbReference type="Proteomes" id="UP000054477"/>
    </source>
</evidence>
<sequence length="220" mass="24467">MALVALKRVLCCCIADDEHDANQVDESTHLIPSQEEPNVSYSNALLQLQTDQRKLRERLGLIVRAKEGKMVNVGSQLPFNLHNQVIPEPEAHDSISRSPSRSDVSGYYYDSYNTDHRHQNHHNGGRRGRGFTLRSRSASPSHTPSAVITDQPKPNPILNVRWVGFTPKEVKNRGRQSERKSSQSGTPKSEEEEDSAISSSKSLTTLKLQDVGSLSVGWGD</sequence>